<feature type="transmembrane region" description="Helical" evidence="8">
    <location>
        <begin position="221"/>
        <end position="243"/>
    </location>
</feature>
<dbReference type="EMBL" id="JBCGDC010000017">
    <property type="protein sequence ID" value="MFB6393126.1"/>
    <property type="molecule type" value="Genomic_DNA"/>
</dbReference>
<dbReference type="InterPro" id="IPR050171">
    <property type="entry name" value="MFS_Transporters"/>
</dbReference>
<dbReference type="Proteomes" id="UP001582793">
    <property type="component" value="Unassembled WGS sequence"/>
</dbReference>
<dbReference type="RefSeq" id="WP_375733730.1">
    <property type="nucleotide sequence ID" value="NZ_JBCGDC010000017.1"/>
</dbReference>
<feature type="transmembrane region" description="Helical" evidence="8">
    <location>
        <begin position="20"/>
        <end position="43"/>
    </location>
</feature>
<dbReference type="InterPro" id="IPR005829">
    <property type="entry name" value="Sugar_transporter_CS"/>
</dbReference>
<dbReference type="PANTHER" id="PTHR23517:SF2">
    <property type="entry name" value="MULTIDRUG RESISTANCE PROTEIN MDTH"/>
    <property type="match status" value="1"/>
</dbReference>
<keyword evidence="3" id="KW-1003">Cell membrane</keyword>
<feature type="transmembrane region" description="Helical" evidence="8">
    <location>
        <begin position="169"/>
        <end position="188"/>
    </location>
</feature>
<name>A0ABV5CMA6_9ACTN</name>
<keyword evidence="4 8" id="KW-0812">Transmembrane</keyword>
<evidence type="ECO:0000256" key="1">
    <source>
        <dbReference type="ARBA" id="ARBA00004651"/>
    </source>
</evidence>
<dbReference type="CDD" id="cd17329">
    <property type="entry name" value="MFS_MdtH_MDR_like"/>
    <property type="match status" value="1"/>
</dbReference>
<comment type="caution">
    <text evidence="10">The sequence shown here is derived from an EMBL/GenBank/DDBJ whole genome shotgun (WGS) entry which is preliminary data.</text>
</comment>
<evidence type="ECO:0000256" key="6">
    <source>
        <dbReference type="ARBA" id="ARBA00023136"/>
    </source>
</evidence>
<evidence type="ECO:0000256" key="3">
    <source>
        <dbReference type="ARBA" id="ARBA00022475"/>
    </source>
</evidence>
<proteinExistence type="predicted"/>
<sequence length="461" mass="48060">MRSVRGWVRDTAGGLPRAFWYLWAGTLINRLGSFVLIFLAVYLTSERGFSELQAGVVLGLWGAGGTVGTLAGGTLADRWGRRPTLLTAHLGAATMMLGLGLARELWAIAVGAFLLGMFAEAARPAFSAMMVDVVPERDRLRAFSLNYWALNLGFACAAILAGFAAQADYLLLFIVNAVTTTATAVIIFRKVRESAPARTAVKLTGTPAAPGGLRSALTDRVFLVFAGLNLLLALIFMQHISMLPIAMGQDGLSPATYGSVIALNGVLIVVGQLFVPRLIRGRSRSHVLALAALITGIGFGLTAFAEVAWFYALTVLIWTLGEMLNSPSNSTLIAELSPSTLRGRYAGVFSLSWSLASFAAPIAGGWVQQNLGNSVLWLGCGALAGFVAIAQLLSGPARERRAAALRAASAPAAQPDTPAASSTGTPDDAAPATEPLVAPLPPAQATAAAITPTRKGVSTTG</sequence>
<organism evidence="10 11">
    <name type="scientific">Polymorphospora lycopeni</name>
    <dbReference type="NCBI Taxonomy" id="3140240"/>
    <lineage>
        <taxon>Bacteria</taxon>
        <taxon>Bacillati</taxon>
        <taxon>Actinomycetota</taxon>
        <taxon>Actinomycetes</taxon>
        <taxon>Micromonosporales</taxon>
        <taxon>Micromonosporaceae</taxon>
        <taxon>Polymorphospora</taxon>
    </lineage>
</organism>
<evidence type="ECO:0000313" key="11">
    <source>
        <dbReference type="Proteomes" id="UP001582793"/>
    </source>
</evidence>
<feature type="transmembrane region" description="Helical" evidence="8">
    <location>
        <begin position="255"/>
        <end position="275"/>
    </location>
</feature>
<feature type="transmembrane region" description="Helical" evidence="8">
    <location>
        <begin position="55"/>
        <end position="76"/>
    </location>
</feature>
<feature type="domain" description="Major facilitator superfamily (MFS) profile" evidence="9">
    <location>
        <begin position="18"/>
        <end position="399"/>
    </location>
</feature>
<protein>
    <submittedName>
        <fullName evidence="10">MFS transporter</fullName>
    </submittedName>
</protein>
<comment type="subcellular location">
    <subcellularLocation>
        <location evidence="1">Cell membrane</location>
        <topology evidence="1">Multi-pass membrane protein</topology>
    </subcellularLocation>
</comment>
<keyword evidence="5 8" id="KW-1133">Transmembrane helix</keyword>
<feature type="transmembrane region" description="Helical" evidence="8">
    <location>
        <begin position="345"/>
        <end position="363"/>
    </location>
</feature>
<evidence type="ECO:0000256" key="7">
    <source>
        <dbReference type="SAM" id="MobiDB-lite"/>
    </source>
</evidence>
<dbReference type="SUPFAM" id="SSF103473">
    <property type="entry name" value="MFS general substrate transporter"/>
    <property type="match status" value="1"/>
</dbReference>
<dbReference type="PROSITE" id="PS50850">
    <property type="entry name" value="MFS"/>
    <property type="match status" value="1"/>
</dbReference>
<dbReference type="Pfam" id="PF07690">
    <property type="entry name" value="MFS_1"/>
    <property type="match status" value="1"/>
</dbReference>
<feature type="region of interest" description="Disordered" evidence="7">
    <location>
        <begin position="405"/>
        <end position="461"/>
    </location>
</feature>
<reference evidence="10 11" key="1">
    <citation type="submission" date="2024-04" db="EMBL/GenBank/DDBJ databases">
        <title>Polymorphospora sp. isolated from Baiyangdian Lake in Xiong'an New Area.</title>
        <authorList>
            <person name="Zhang X."/>
            <person name="Liu J."/>
        </authorList>
    </citation>
    <scope>NUCLEOTIDE SEQUENCE [LARGE SCALE GENOMIC DNA]</scope>
    <source>
        <strain evidence="10 11">2-325</strain>
    </source>
</reference>
<keyword evidence="6 8" id="KW-0472">Membrane</keyword>
<dbReference type="InterPro" id="IPR011701">
    <property type="entry name" value="MFS"/>
</dbReference>
<dbReference type="Gene3D" id="1.20.1250.20">
    <property type="entry name" value="MFS general substrate transporter like domains"/>
    <property type="match status" value="1"/>
</dbReference>
<dbReference type="PANTHER" id="PTHR23517">
    <property type="entry name" value="RESISTANCE PROTEIN MDTM, PUTATIVE-RELATED-RELATED"/>
    <property type="match status" value="1"/>
</dbReference>
<dbReference type="InterPro" id="IPR020846">
    <property type="entry name" value="MFS_dom"/>
</dbReference>
<evidence type="ECO:0000256" key="5">
    <source>
        <dbReference type="ARBA" id="ARBA00022989"/>
    </source>
</evidence>
<feature type="transmembrane region" description="Helical" evidence="8">
    <location>
        <begin position="143"/>
        <end position="163"/>
    </location>
</feature>
<feature type="compositionally biased region" description="Low complexity" evidence="7">
    <location>
        <begin position="443"/>
        <end position="453"/>
    </location>
</feature>
<accession>A0ABV5CMA6</accession>
<evidence type="ECO:0000256" key="4">
    <source>
        <dbReference type="ARBA" id="ARBA00022692"/>
    </source>
</evidence>
<evidence type="ECO:0000313" key="10">
    <source>
        <dbReference type="EMBL" id="MFB6393126.1"/>
    </source>
</evidence>
<evidence type="ECO:0000259" key="9">
    <source>
        <dbReference type="PROSITE" id="PS50850"/>
    </source>
</evidence>
<feature type="transmembrane region" description="Helical" evidence="8">
    <location>
        <begin position="105"/>
        <end position="122"/>
    </location>
</feature>
<feature type="compositionally biased region" description="Low complexity" evidence="7">
    <location>
        <begin position="405"/>
        <end position="420"/>
    </location>
</feature>
<dbReference type="InterPro" id="IPR036259">
    <property type="entry name" value="MFS_trans_sf"/>
</dbReference>
<evidence type="ECO:0000256" key="8">
    <source>
        <dbReference type="SAM" id="Phobius"/>
    </source>
</evidence>
<dbReference type="PROSITE" id="PS00216">
    <property type="entry name" value="SUGAR_TRANSPORT_1"/>
    <property type="match status" value="1"/>
</dbReference>
<feature type="transmembrane region" description="Helical" evidence="8">
    <location>
        <begin position="287"/>
        <end position="303"/>
    </location>
</feature>
<evidence type="ECO:0000256" key="2">
    <source>
        <dbReference type="ARBA" id="ARBA00022448"/>
    </source>
</evidence>
<gene>
    <name evidence="10" type="ORF">AAFH96_08380</name>
</gene>
<keyword evidence="11" id="KW-1185">Reference proteome</keyword>
<feature type="transmembrane region" description="Helical" evidence="8">
    <location>
        <begin position="375"/>
        <end position="393"/>
    </location>
</feature>
<keyword evidence="2" id="KW-0813">Transport</keyword>